<dbReference type="PANTHER" id="PTHR43610:SF1">
    <property type="entry name" value="N-ACETYLTRANSFERASE DOMAIN-CONTAINING PROTEIN"/>
    <property type="match status" value="1"/>
</dbReference>
<reference evidence="2" key="1">
    <citation type="journal article" date="2014" name="Int. J. Syst. Evol. Microbiol.">
        <title>Complete genome sequence of Corynebacterium casei LMG S-19264T (=DSM 44701T), isolated from a smear-ripened cheese.</title>
        <authorList>
            <consortium name="US DOE Joint Genome Institute (JGI-PGF)"/>
            <person name="Walter F."/>
            <person name="Albersmeier A."/>
            <person name="Kalinowski J."/>
            <person name="Ruckert C."/>
        </authorList>
    </citation>
    <scope>NUCLEOTIDE SEQUENCE</scope>
    <source>
        <strain evidence="2">NBRC 110023</strain>
    </source>
</reference>
<organism evidence="2 3">
    <name type="scientific">Agaribacter marinus</name>
    <dbReference type="NCBI Taxonomy" id="1431249"/>
    <lineage>
        <taxon>Bacteria</taxon>
        <taxon>Pseudomonadati</taxon>
        <taxon>Pseudomonadota</taxon>
        <taxon>Gammaproteobacteria</taxon>
        <taxon>Alteromonadales</taxon>
        <taxon>Alteromonadaceae</taxon>
        <taxon>Agaribacter</taxon>
    </lineage>
</organism>
<reference evidence="2" key="2">
    <citation type="submission" date="2023-01" db="EMBL/GenBank/DDBJ databases">
        <title>Draft genome sequence of Agaribacter marinus strain NBRC 110023.</title>
        <authorList>
            <person name="Sun Q."/>
            <person name="Mori K."/>
        </authorList>
    </citation>
    <scope>NUCLEOTIDE SEQUENCE</scope>
    <source>
        <strain evidence="2">NBRC 110023</strain>
    </source>
</reference>
<dbReference type="InterPro" id="IPR016181">
    <property type="entry name" value="Acyl_CoA_acyltransferase"/>
</dbReference>
<comment type="caution">
    <text evidence="2">The sequence shown here is derived from an EMBL/GenBank/DDBJ whole genome shotgun (WGS) entry which is preliminary data.</text>
</comment>
<protein>
    <submittedName>
        <fullName evidence="2">GCN5 family N-acetyltransferase</fullName>
    </submittedName>
</protein>
<dbReference type="InterPro" id="IPR000182">
    <property type="entry name" value="GNAT_dom"/>
</dbReference>
<dbReference type="AlphaFoldDB" id="A0AA37SXC4"/>
<dbReference type="Proteomes" id="UP001156601">
    <property type="component" value="Unassembled WGS sequence"/>
</dbReference>
<evidence type="ECO:0000313" key="2">
    <source>
        <dbReference type="EMBL" id="GLR69356.1"/>
    </source>
</evidence>
<dbReference type="RefSeq" id="WP_284215685.1">
    <property type="nucleotide sequence ID" value="NZ_BSOT01000002.1"/>
</dbReference>
<dbReference type="Gene3D" id="3.40.630.30">
    <property type="match status" value="1"/>
</dbReference>
<evidence type="ECO:0000313" key="3">
    <source>
        <dbReference type="Proteomes" id="UP001156601"/>
    </source>
</evidence>
<keyword evidence="3" id="KW-1185">Reference proteome</keyword>
<dbReference type="SUPFAM" id="SSF55729">
    <property type="entry name" value="Acyl-CoA N-acyltransferases (Nat)"/>
    <property type="match status" value="1"/>
</dbReference>
<proteinExistence type="predicted"/>
<evidence type="ECO:0000259" key="1">
    <source>
        <dbReference type="Pfam" id="PF13302"/>
    </source>
</evidence>
<name>A0AA37SXC4_9ALTE</name>
<dbReference type="EMBL" id="BSOT01000002">
    <property type="protein sequence ID" value="GLR69356.1"/>
    <property type="molecule type" value="Genomic_DNA"/>
</dbReference>
<feature type="domain" description="N-acetyltransferase" evidence="1">
    <location>
        <begin position="20"/>
        <end position="157"/>
    </location>
</feature>
<gene>
    <name evidence="2" type="ORF">GCM10007852_02640</name>
</gene>
<sequence length="218" mass="25007">MNDNSMFDQNIILEDDYVALSPMEQRHVDALHEAGKYSEIWRWTTSQYCYTHDSTSAWVSECIEKRMNKSQYPFVIYDKVSKAIVGSSSYLNISAKHKVIEIGYTFLTPSAQKSFVNRRCKFLLLSYAFDVLNVNRVAFQTSEKNTCSRKAILGLGAVFEGINRHCRVLENGDLRSSAVYSVISDEWDDVKQNLKSKLTRPTLGKDDVYHNQNVLKAH</sequence>
<accession>A0AA37SXC4</accession>
<dbReference type="PANTHER" id="PTHR43610">
    <property type="entry name" value="BLL6696 PROTEIN"/>
    <property type="match status" value="1"/>
</dbReference>
<dbReference type="Pfam" id="PF13302">
    <property type="entry name" value="Acetyltransf_3"/>
    <property type="match status" value="1"/>
</dbReference>
<dbReference type="GO" id="GO:0016747">
    <property type="term" value="F:acyltransferase activity, transferring groups other than amino-acyl groups"/>
    <property type="evidence" value="ECO:0007669"/>
    <property type="project" value="InterPro"/>
</dbReference>